<evidence type="ECO:0000256" key="2">
    <source>
        <dbReference type="ARBA" id="ARBA00022679"/>
    </source>
</evidence>
<evidence type="ECO:0000256" key="4">
    <source>
        <dbReference type="ARBA" id="ARBA00022723"/>
    </source>
</evidence>
<evidence type="ECO:0000256" key="8">
    <source>
        <dbReference type="HAMAP-Rule" id="MF_01445"/>
    </source>
</evidence>
<evidence type="ECO:0000256" key="6">
    <source>
        <dbReference type="ARBA" id="ARBA00023315"/>
    </source>
</evidence>
<feature type="binding site" evidence="8">
    <location>
        <position position="317"/>
    </location>
    <ligand>
        <name>substrate</name>
    </ligand>
</feature>
<reference evidence="10 11" key="1">
    <citation type="journal article" date="2016" name="Nat. Commun.">
        <title>Thousands of microbial genomes shed light on interconnected biogeochemical processes in an aquifer system.</title>
        <authorList>
            <person name="Anantharaman K."/>
            <person name="Brown C.T."/>
            <person name="Hug L.A."/>
            <person name="Sharon I."/>
            <person name="Castelle C.J."/>
            <person name="Probst A.J."/>
            <person name="Thomas B.C."/>
            <person name="Singh A."/>
            <person name="Wilkins M.J."/>
            <person name="Karaoz U."/>
            <person name="Brodie E.L."/>
            <person name="Williams K.H."/>
            <person name="Hubbard S.S."/>
            <person name="Banfield J.F."/>
        </authorList>
    </citation>
    <scope>NUCLEOTIDE SEQUENCE [LARGE SCALE GENOMIC DNA]</scope>
</reference>
<dbReference type="SUPFAM" id="SSF53067">
    <property type="entry name" value="Actin-like ATPase domain"/>
    <property type="match status" value="2"/>
</dbReference>
<dbReference type="InterPro" id="IPR043129">
    <property type="entry name" value="ATPase_NBD"/>
</dbReference>
<name>A0A1F8E4I6_9BACT</name>
<dbReference type="EC" id="2.3.1.234" evidence="8"/>
<protein>
    <recommendedName>
        <fullName evidence="8">tRNA N6-adenosine threonylcarbamoyltransferase</fullName>
        <ecNumber evidence="8">2.3.1.234</ecNumber>
    </recommendedName>
    <alternativeName>
        <fullName evidence="8">N6-L-threonylcarbamoyladenine synthase</fullName>
        <shortName evidence="8">t(6)A synthase</shortName>
    </alternativeName>
    <alternativeName>
        <fullName evidence="8">t(6)A37 threonylcarbamoyladenosine biosynthesis protein TsaD</fullName>
    </alternativeName>
    <alternativeName>
        <fullName evidence="8">tRNA threonylcarbamoyladenosine biosynthesis protein TsaD</fullName>
    </alternativeName>
</protein>
<dbReference type="InterPro" id="IPR022450">
    <property type="entry name" value="TsaD"/>
</dbReference>
<dbReference type="HAMAP" id="MF_01445">
    <property type="entry name" value="TsaD"/>
    <property type="match status" value="1"/>
</dbReference>
<feature type="binding site" evidence="8">
    <location>
        <position position="147"/>
    </location>
    <ligand>
        <name>Fe cation</name>
        <dbReference type="ChEBI" id="CHEBI:24875"/>
    </ligand>
</feature>
<keyword evidence="3 8" id="KW-0819">tRNA processing</keyword>
<keyword evidence="2 8" id="KW-0808">Transferase</keyword>
<evidence type="ECO:0000256" key="1">
    <source>
        <dbReference type="ARBA" id="ARBA00022490"/>
    </source>
</evidence>
<feature type="binding site" evidence="8">
    <location>
        <position position="349"/>
    </location>
    <ligand>
        <name>Fe cation</name>
        <dbReference type="ChEBI" id="CHEBI:24875"/>
    </ligand>
</feature>
<keyword evidence="5 8" id="KW-0408">Iron</keyword>
<dbReference type="Pfam" id="PF00814">
    <property type="entry name" value="TsaD"/>
    <property type="match status" value="2"/>
</dbReference>
<keyword evidence="4 8" id="KW-0479">Metal-binding</keyword>
<feature type="binding site" evidence="8">
    <location>
        <position position="227"/>
    </location>
    <ligand>
        <name>substrate</name>
    </ligand>
</feature>
<dbReference type="InterPro" id="IPR000905">
    <property type="entry name" value="Gcp-like_dom"/>
</dbReference>
<organism evidence="10 11">
    <name type="scientific">Candidatus Wolfebacteria bacterium RIFOXYD1_FULL_48_65</name>
    <dbReference type="NCBI Taxonomy" id="1802561"/>
    <lineage>
        <taxon>Bacteria</taxon>
        <taxon>Candidatus Wolfeibacteriota</taxon>
    </lineage>
</organism>
<comment type="function">
    <text evidence="8">Required for the formation of a threonylcarbamoyl group on adenosine at position 37 (t(6)A37) in tRNAs that read codons beginning with adenine. Is involved in the transfer of the threonylcarbamoyl moiety of threonylcarbamoyl-AMP (TC-AMP) to the N6 group of A37, together with TsaE and TsaB. TsaD likely plays a direct catalytic role in this reaction.</text>
</comment>
<comment type="cofactor">
    <cofactor evidence="8">
        <name>Fe(2+)</name>
        <dbReference type="ChEBI" id="CHEBI:29033"/>
    </cofactor>
    <text evidence="8">Binds 1 Fe(2+) ion per subunit.</text>
</comment>
<dbReference type="FunFam" id="3.30.420.40:FF:000040">
    <property type="entry name" value="tRNA N6-adenosine threonylcarbamoyltransferase"/>
    <property type="match status" value="1"/>
</dbReference>
<evidence type="ECO:0000313" key="11">
    <source>
        <dbReference type="Proteomes" id="UP000179057"/>
    </source>
</evidence>
<feature type="domain" description="Gcp-like" evidence="9">
    <location>
        <begin position="31"/>
        <end position="79"/>
    </location>
</feature>
<evidence type="ECO:0000313" key="10">
    <source>
        <dbReference type="EMBL" id="OGM95610.1"/>
    </source>
</evidence>
<comment type="caution">
    <text evidence="10">The sequence shown here is derived from an EMBL/GenBank/DDBJ whole genome shotgun (WGS) entry which is preliminary data.</text>
</comment>
<dbReference type="PANTHER" id="PTHR11735:SF6">
    <property type="entry name" value="TRNA N6-ADENOSINE THREONYLCARBAMOYLTRANSFERASE, MITOCHONDRIAL"/>
    <property type="match status" value="1"/>
</dbReference>
<dbReference type="NCBIfam" id="TIGR00329">
    <property type="entry name" value="gcp_kae1"/>
    <property type="match status" value="1"/>
</dbReference>
<dbReference type="GO" id="GO:0061711">
    <property type="term" value="F:tRNA N(6)-L-threonylcarbamoyladenine synthase activity"/>
    <property type="evidence" value="ECO:0007669"/>
    <property type="project" value="UniProtKB-EC"/>
</dbReference>
<gene>
    <name evidence="8" type="primary">tsaD</name>
    <name evidence="10" type="ORF">A2610_00640</name>
</gene>
<sequence length="378" mass="41502">MNILSIETSCDETALSFVTASGGLENPKFEVYGDVVASQIKLHQPYGGVVPGLAKRAHLENLPVLFAEIVQKRGVTPAEAGVQEGIDSDLRRNDNTREVEFMDRIDFITVTVGPGLEPALWTGIEFAKELAAKYDKPLVPTNHLEGHLYSFLLSQKVGDTRYEIRDVGKMFPAIALIVSGGHTILVRVDSLSEYKKLGETVDDAVGEAFDKVARLIGLPYPGGPEIERLAKDGNPMAIDFPRPMIGHKNYNFSFSGLKTSVLYYIRDLTKAGKSIPKADIAASFQKAAADVLIKKTLRAVEEFGAKSIMISGGVSANRTIRTLFAEAIEKKFKLKKDRPLLIVSEFSTDNALMIAASGYIDYLRKKKYKMEANGNLNL</sequence>
<dbReference type="AlphaFoldDB" id="A0A1F8E4I6"/>
<dbReference type="EMBL" id="MGIV01000002">
    <property type="protein sequence ID" value="OGM95610.1"/>
    <property type="molecule type" value="Genomic_DNA"/>
</dbReference>
<accession>A0A1F8E4I6</accession>
<feature type="binding site" evidence="8">
    <location>
        <position position="210"/>
    </location>
    <ligand>
        <name>substrate</name>
    </ligand>
</feature>
<evidence type="ECO:0000256" key="3">
    <source>
        <dbReference type="ARBA" id="ARBA00022694"/>
    </source>
</evidence>
<keyword evidence="1 8" id="KW-0963">Cytoplasm</keyword>
<dbReference type="GO" id="GO:0002949">
    <property type="term" value="P:tRNA threonylcarbamoyladenosine modification"/>
    <property type="evidence" value="ECO:0007669"/>
    <property type="project" value="UniProtKB-UniRule"/>
</dbReference>
<dbReference type="PRINTS" id="PR00789">
    <property type="entry name" value="OSIALOPTASE"/>
</dbReference>
<dbReference type="Gene3D" id="3.30.420.40">
    <property type="match status" value="2"/>
</dbReference>
<evidence type="ECO:0000259" key="9">
    <source>
        <dbReference type="Pfam" id="PF00814"/>
    </source>
</evidence>
<feature type="binding site" evidence="8">
    <location>
        <position position="143"/>
    </location>
    <ligand>
        <name>Fe cation</name>
        <dbReference type="ChEBI" id="CHEBI:24875"/>
    </ligand>
</feature>
<comment type="subcellular location">
    <subcellularLocation>
        <location evidence="8">Cytoplasm</location>
    </subcellularLocation>
</comment>
<evidence type="ECO:0000256" key="5">
    <source>
        <dbReference type="ARBA" id="ARBA00023004"/>
    </source>
</evidence>
<dbReference type="InterPro" id="IPR017861">
    <property type="entry name" value="KAE1/TsaD"/>
</dbReference>
<dbReference type="CDD" id="cd24133">
    <property type="entry name" value="ASKHA_NBD_TsaD_bac"/>
    <property type="match status" value="1"/>
</dbReference>
<feature type="binding site" evidence="8">
    <location>
        <position position="223"/>
    </location>
    <ligand>
        <name>substrate</name>
    </ligand>
</feature>
<proteinExistence type="inferred from homology"/>
<dbReference type="PANTHER" id="PTHR11735">
    <property type="entry name" value="TRNA N6-ADENOSINE THREONYLCARBAMOYLTRANSFERASE"/>
    <property type="match status" value="1"/>
</dbReference>
<comment type="similarity">
    <text evidence="8">Belongs to the KAE1 / TsaD family.</text>
</comment>
<dbReference type="GO" id="GO:0005737">
    <property type="term" value="C:cytoplasm"/>
    <property type="evidence" value="ECO:0007669"/>
    <property type="project" value="UniProtKB-SubCell"/>
</dbReference>
<feature type="domain" description="Gcp-like" evidence="9">
    <location>
        <begin position="103"/>
        <end position="355"/>
    </location>
</feature>
<evidence type="ECO:0000256" key="7">
    <source>
        <dbReference type="ARBA" id="ARBA00048117"/>
    </source>
</evidence>
<comment type="catalytic activity">
    <reaction evidence="7 8">
        <text>L-threonylcarbamoyladenylate + adenosine(37) in tRNA = N(6)-L-threonylcarbamoyladenosine(37) in tRNA + AMP + H(+)</text>
        <dbReference type="Rhea" id="RHEA:37059"/>
        <dbReference type="Rhea" id="RHEA-COMP:10162"/>
        <dbReference type="Rhea" id="RHEA-COMP:10163"/>
        <dbReference type="ChEBI" id="CHEBI:15378"/>
        <dbReference type="ChEBI" id="CHEBI:73682"/>
        <dbReference type="ChEBI" id="CHEBI:74411"/>
        <dbReference type="ChEBI" id="CHEBI:74418"/>
        <dbReference type="ChEBI" id="CHEBI:456215"/>
        <dbReference type="EC" id="2.3.1.234"/>
    </reaction>
</comment>
<keyword evidence="6 8" id="KW-0012">Acyltransferase</keyword>
<feature type="binding site" evidence="8">
    <location>
        <begin position="177"/>
        <end position="181"/>
    </location>
    <ligand>
        <name>substrate</name>
    </ligand>
</feature>
<dbReference type="GO" id="GO:0005506">
    <property type="term" value="F:iron ion binding"/>
    <property type="evidence" value="ECO:0007669"/>
    <property type="project" value="UniProtKB-UniRule"/>
</dbReference>
<dbReference type="Proteomes" id="UP000179057">
    <property type="component" value="Unassembled WGS sequence"/>
</dbReference>